<dbReference type="AlphaFoldDB" id="A0A816AU83"/>
<name>A0A816AU83_9BILA</name>
<gene>
    <name evidence="2" type="ORF">JXQ802_LOCUS48421</name>
    <name evidence="1" type="ORF">PYM288_LOCUS32409</name>
</gene>
<accession>A0A816AU83</accession>
<organism evidence="2 3">
    <name type="scientific">Rotaria sordida</name>
    <dbReference type="NCBI Taxonomy" id="392033"/>
    <lineage>
        <taxon>Eukaryota</taxon>
        <taxon>Metazoa</taxon>
        <taxon>Spiralia</taxon>
        <taxon>Gnathifera</taxon>
        <taxon>Rotifera</taxon>
        <taxon>Eurotatoria</taxon>
        <taxon>Bdelloidea</taxon>
        <taxon>Philodinida</taxon>
        <taxon>Philodinidae</taxon>
        <taxon>Rotaria</taxon>
    </lineage>
</organism>
<evidence type="ECO:0000313" key="3">
    <source>
        <dbReference type="Proteomes" id="UP000663870"/>
    </source>
</evidence>
<comment type="caution">
    <text evidence="2">The sequence shown here is derived from an EMBL/GenBank/DDBJ whole genome shotgun (WGS) entry which is preliminary data.</text>
</comment>
<dbReference type="Proteomes" id="UP000663870">
    <property type="component" value="Unassembled WGS sequence"/>
</dbReference>
<reference evidence="2" key="1">
    <citation type="submission" date="2021-02" db="EMBL/GenBank/DDBJ databases">
        <authorList>
            <person name="Nowell W R."/>
        </authorList>
    </citation>
    <scope>NUCLEOTIDE SEQUENCE</scope>
</reference>
<dbReference type="EMBL" id="CAJNOH010003861">
    <property type="protein sequence ID" value="CAF1351333.1"/>
    <property type="molecule type" value="Genomic_DNA"/>
</dbReference>
<proteinExistence type="predicted"/>
<dbReference type="Proteomes" id="UP000663854">
    <property type="component" value="Unassembled WGS sequence"/>
</dbReference>
<keyword evidence="3" id="KW-1185">Reference proteome</keyword>
<protein>
    <submittedName>
        <fullName evidence="2">Uncharacterized protein</fullName>
    </submittedName>
</protein>
<dbReference type="EMBL" id="CAJNOL010005238">
    <property type="protein sequence ID" value="CAF1602011.1"/>
    <property type="molecule type" value="Genomic_DNA"/>
</dbReference>
<sequence>MGEEQSLPDPQTSGATLPSVPYSNSLLKLQAHLDSKTCSCCFNLHPLTTARIVNERAMSGYVANLWTLGESRWTSEVSAPFYGDEPTPNNPVEDIWHNYPLDRPNQTMLDDAQPRQVVRDLKETQRLERCSKYFRAKIREQFQMKHSDKSGLIIRVNCIIQRLPIKEIDYTLDQVSNKMFTFCIYGEDETNVYDDQYPSRCFGLRCPCSCILM</sequence>
<evidence type="ECO:0000313" key="2">
    <source>
        <dbReference type="EMBL" id="CAF1602011.1"/>
    </source>
</evidence>
<evidence type="ECO:0000313" key="1">
    <source>
        <dbReference type="EMBL" id="CAF1351333.1"/>
    </source>
</evidence>